<keyword evidence="2" id="KW-1185">Reference proteome</keyword>
<reference evidence="1 2" key="1">
    <citation type="journal article" date="2013" name="BMC Genomics">
        <title>Reconstruction of the lipid metabolism for the microalga Monoraphidium neglectum from its genome sequence reveals characteristics suitable for biofuel production.</title>
        <authorList>
            <person name="Bogen C."/>
            <person name="Al-Dilaimi A."/>
            <person name="Albersmeier A."/>
            <person name="Wichmann J."/>
            <person name="Grundmann M."/>
            <person name="Rupp O."/>
            <person name="Lauersen K.J."/>
            <person name="Blifernez-Klassen O."/>
            <person name="Kalinowski J."/>
            <person name="Goesmann A."/>
            <person name="Mussgnug J.H."/>
            <person name="Kruse O."/>
        </authorList>
    </citation>
    <scope>NUCLEOTIDE SEQUENCE [LARGE SCALE GENOMIC DNA]</scope>
    <source>
        <strain evidence="1 2">SAG 48.87</strain>
    </source>
</reference>
<dbReference type="Proteomes" id="UP000054498">
    <property type="component" value="Unassembled WGS sequence"/>
</dbReference>
<dbReference type="STRING" id="145388.A0A0D2M3Z1"/>
<dbReference type="AlphaFoldDB" id="A0A0D2M3Z1"/>
<evidence type="ECO:0000313" key="1">
    <source>
        <dbReference type="EMBL" id="KIY98294.1"/>
    </source>
</evidence>
<dbReference type="GeneID" id="25742543"/>
<dbReference type="OrthoDB" id="526941at2759"/>
<accession>A0A0D2M3Z1</accession>
<protein>
    <submittedName>
        <fullName evidence="1">Uncharacterized protein</fullName>
    </submittedName>
</protein>
<name>A0A0D2M3Z1_9CHLO</name>
<dbReference type="KEGG" id="mng:MNEG_9668"/>
<dbReference type="RefSeq" id="XP_013897314.1">
    <property type="nucleotide sequence ID" value="XM_014041860.1"/>
</dbReference>
<evidence type="ECO:0000313" key="2">
    <source>
        <dbReference type="Proteomes" id="UP000054498"/>
    </source>
</evidence>
<proteinExistence type="predicted"/>
<organism evidence="1 2">
    <name type="scientific">Monoraphidium neglectum</name>
    <dbReference type="NCBI Taxonomy" id="145388"/>
    <lineage>
        <taxon>Eukaryota</taxon>
        <taxon>Viridiplantae</taxon>
        <taxon>Chlorophyta</taxon>
        <taxon>core chlorophytes</taxon>
        <taxon>Chlorophyceae</taxon>
        <taxon>CS clade</taxon>
        <taxon>Sphaeropleales</taxon>
        <taxon>Selenastraceae</taxon>
        <taxon>Monoraphidium</taxon>
    </lineage>
</organism>
<dbReference type="EMBL" id="KK102237">
    <property type="protein sequence ID" value="KIY98294.1"/>
    <property type="molecule type" value="Genomic_DNA"/>
</dbReference>
<gene>
    <name evidence="1" type="ORF">MNEG_9668</name>
</gene>
<sequence>MLDDTRCDYVVLVSAADEGSPLLPQLPGSARYLYHSQPCYDWGLVGWALSPEGGRVDWTRHSRFVFVSSGVRGPFLPPYLQPYLHWADPLLSDDVKLAAATLSCQAAQRPRANGSSPWRKNPRAALGAVATDQVGLKLLLEEGRVMGCHTTAAANAYWSDSGAVAAVLKAGFTVDSLLGSFQGVDWRDDRNWHCNGGIDPAGPEDVPYDGTWLDPLESMFVRVKSNLLLHRLPSAVKAAKLSAWEAGATVDRLRAAAREPVDPRPRILGNEYKNGSARFKLSRVLTALVRGMKCFDVDFFVARNADVRSQSQHPHVVWRFFVYVGQFEDRAYR</sequence>